<keyword evidence="3" id="KW-0436">Ligase</keyword>
<keyword evidence="4" id="KW-0587">Phenylpropanoid metabolism</keyword>
<reference evidence="9" key="1">
    <citation type="journal article" date="2020" name="Nat. Commun.">
        <title>Genome assembly of wild tea tree DASZ reveals pedigree and selection history of tea varieties.</title>
        <authorList>
            <person name="Zhang W."/>
            <person name="Zhang Y."/>
            <person name="Qiu H."/>
            <person name="Guo Y."/>
            <person name="Wan H."/>
            <person name="Zhang X."/>
            <person name="Scossa F."/>
            <person name="Alseekh S."/>
            <person name="Zhang Q."/>
            <person name="Wang P."/>
            <person name="Xu L."/>
            <person name="Schmidt M.H."/>
            <person name="Jia X."/>
            <person name="Li D."/>
            <person name="Zhu A."/>
            <person name="Guo F."/>
            <person name="Chen W."/>
            <person name="Ni D."/>
            <person name="Usadel B."/>
            <person name="Fernie A.R."/>
            <person name="Wen W."/>
        </authorList>
    </citation>
    <scope>NUCLEOTIDE SEQUENCE [LARGE SCALE GENOMIC DNA]</scope>
    <source>
        <strain evidence="9">cv. G240</strain>
    </source>
</reference>
<comment type="pathway">
    <text evidence="1">Phytoalexin biosynthesis; 3,4',5-trihydroxystilbene biosynthesis; 3,4',5-trihydroxystilbene from trans-4-coumarate: step 1/2.</text>
</comment>
<proteinExistence type="inferred from homology"/>
<feature type="region of interest" description="Disordered" evidence="5">
    <location>
        <begin position="685"/>
        <end position="705"/>
    </location>
</feature>
<evidence type="ECO:0000256" key="4">
    <source>
        <dbReference type="ARBA" id="ARBA00023051"/>
    </source>
</evidence>
<name>A0A7J7H4I7_CAMSI</name>
<evidence type="ECO:0000256" key="3">
    <source>
        <dbReference type="ARBA" id="ARBA00022598"/>
    </source>
</evidence>
<dbReference type="InterPro" id="IPR020845">
    <property type="entry name" value="AMP-binding_CS"/>
</dbReference>
<evidence type="ECO:0000313" key="9">
    <source>
        <dbReference type="Proteomes" id="UP000593564"/>
    </source>
</evidence>
<dbReference type="AlphaFoldDB" id="A0A7J7H4I7"/>
<comment type="similarity">
    <text evidence="2">Belongs to the ATP-dependent AMP-binding enzyme family.</text>
</comment>
<evidence type="ECO:0000259" key="6">
    <source>
        <dbReference type="Pfam" id="PF00501"/>
    </source>
</evidence>
<dbReference type="Gene3D" id="3.30.300.30">
    <property type="match status" value="1"/>
</dbReference>
<dbReference type="SUPFAM" id="SSF56801">
    <property type="entry name" value="Acetyl-CoA synthetase-like"/>
    <property type="match status" value="2"/>
</dbReference>
<dbReference type="Proteomes" id="UP000593564">
    <property type="component" value="Unassembled WGS sequence"/>
</dbReference>
<dbReference type="GO" id="GO:0016207">
    <property type="term" value="F:4-coumarate-CoA ligase activity"/>
    <property type="evidence" value="ECO:0007669"/>
    <property type="project" value="TreeGrafter"/>
</dbReference>
<dbReference type="InterPro" id="IPR045851">
    <property type="entry name" value="AMP-bd_C_sf"/>
</dbReference>
<dbReference type="GO" id="GO:0106286">
    <property type="term" value="F:(E)-caffeate-CoA ligase activity"/>
    <property type="evidence" value="ECO:0007669"/>
    <property type="project" value="UniProtKB-ARBA"/>
</dbReference>
<feature type="region of interest" description="Disordered" evidence="5">
    <location>
        <begin position="1"/>
        <end position="30"/>
    </location>
</feature>
<evidence type="ECO:0000259" key="7">
    <source>
        <dbReference type="Pfam" id="PF13193"/>
    </source>
</evidence>
<dbReference type="FunFam" id="3.40.50.12780:FF:000003">
    <property type="entry name" value="Long-chain-fatty-acid--CoA ligase FadD"/>
    <property type="match status" value="1"/>
</dbReference>
<evidence type="ECO:0000313" key="8">
    <source>
        <dbReference type="EMBL" id="KAF5947415.1"/>
    </source>
</evidence>
<dbReference type="PROSITE" id="PS00455">
    <property type="entry name" value="AMP_BINDING"/>
    <property type="match status" value="1"/>
</dbReference>
<dbReference type="InterPro" id="IPR000873">
    <property type="entry name" value="AMP-dep_synth/lig_dom"/>
</dbReference>
<feature type="compositionally biased region" description="Pro residues" evidence="5">
    <location>
        <begin position="13"/>
        <end position="22"/>
    </location>
</feature>
<dbReference type="Gene3D" id="3.40.50.12780">
    <property type="entry name" value="N-terminal domain of ligase-like"/>
    <property type="match status" value="1"/>
</dbReference>
<accession>A0A7J7H4I7</accession>
<feature type="compositionally biased region" description="Low complexity" evidence="5">
    <location>
        <begin position="733"/>
        <end position="751"/>
    </location>
</feature>
<dbReference type="Pfam" id="PF13193">
    <property type="entry name" value="AMP-binding_C"/>
    <property type="match status" value="1"/>
</dbReference>
<feature type="domain" description="AMP-binding enzyme C-terminal" evidence="7">
    <location>
        <begin position="506"/>
        <end position="562"/>
    </location>
</feature>
<evidence type="ECO:0000256" key="1">
    <source>
        <dbReference type="ARBA" id="ARBA00004930"/>
    </source>
</evidence>
<sequence length="786" mass="84085">MLSVASAETPKPELSPPPPPQNPQSSSSETHVFRSKLPDIPISNHLPLHTYCFQNLSQFPDRPCLIIGSTGKSYSFSETHLVSRKVAAGLSLLGIKKGDVIMLLLQNCAEFVFAFMGASMIGAVTTTANPFYTCAEVFKQFNASKSKLIITQSQYVDKLRDAGDNFPKLGEEFSVITIDDPPENCLHFSVLSEANESEIPTVWIDPDDPVALPFSSGTTGLPKGVILTHKSLISSVAQQVDGENPNLHLKGEDVVLCVLPLFHIYSLNSVLLCSLRAGAGVLLMHKFEIGALLELIQRHRVSVAAVVPPLVLALAKNPMVVTFDLSSIRMVLSGAAPLGKELEEALRTRVPQAIFEAGPVLSMCLAFAKQPFPTKSGSCGTVVRNAELKVIDPETGCSLGPNHSGEICIRGPQIMKGTAAAAAAAAAAVFSFNNSFPLLMKLLNCHHARQMQKVFSILGITYFYNDFVIGYLNDAEATATTIDVDGWLHTGDIGYVDDDDEVPPAELEALLVSHPSIADAAVVPQKDDVAGEVPVAFVVRSNGLELTEDAVKEFIAKQECKISPRLVDARNPRHGPWTGPARPVDNVNVHIDILTFTLIRECKIGPRPVAARNPLAAHGQPGLGPECKISPGPVAVRNPSTARGRPGEGPARPIDNVNIHIDMLKFTLIRVSVKLVRCPKLARGPGKPGRARLGLPTGRGRVSGSHGARANVTLLSMEILTCQCEYSGCQRGGPASARGRASGPGRAGPAPTQARARARDSGCPRVMGQFHTLVNVNVNVNVNMSM</sequence>
<keyword evidence="9" id="KW-1185">Reference proteome</keyword>
<evidence type="ECO:0000256" key="2">
    <source>
        <dbReference type="ARBA" id="ARBA00006432"/>
    </source>
</evidence>
<comment type="caution">
    <text evidence="8">The sequence shown here is derived from an EMBL/GenBank/DDBJ whole genome shotgun (WGS) entry which is preliminary data.</text>
</comment>
<protein>
    <recommendedName>
        <fullName evidence="10">4-coumarate--CoA ligase</fullName>
    </recommendedName>
</protein>
<dbReference type="PANTHER" id="PTHR24096">
    <property type="entry name" value="LONG-CHAIN-FATTY-ACID--COA LIGASE"/>
    <property type="match status" value="1"/>
</dbReference>
<feature type="region of interest" description="Disordered" evidence="5">
    <location>
        <begin position="733"/>
        <end position="761"/>
    </location>
</feature>
<evidence type="ECO:0008006" key="10">
    <source>
        <dbReference type="Google" id="ProtNLM"/>
    </source>
</evidence>
<feature type="domain" description="AMP-dependent synthetase/ligase" evidence="6">
    <location>
        <begin position="54"/>
        <end position="417"/>
    </location>
</feature>
<dbReference type="InterPro" id="IPR042099">
    <property type="entry name" value="ANL_N_sf"/>
</dbReference>
<dbReference type="GO" id="GO:0009698">
    <property type="term" value="P:phenylpropanoid metabolic process"/>
    <property type="evidence" value="ECO:0007669"/>
    <property type="project" value="UniProtKB-KW"/>
</dbReference>
<gene>
    <name evidence="8" type="ORF">HYC85_013372</name>
</gene>
<dbReference type="PANTHER" id="PTHR24096:SF169">
    <property type="entry name" value="4-COUMARATE--COA LIGASE 3"/>
    <property type="match status" value="1"/>
</dbReference>
<evidence type="ECO:0000256" key="5">
    <source>
        <dbReference type="SAM" id="MobiDB-lite"/>
    </source>
</evidence>
<dbReference type="UniPathway" id="UPA00372">
    <property type="reaction ID" value="UER00547"/>
</dbReference>
<reference evidence="8 9" key="2">
    <citation type="submission" date="2020-07" db="EMBL/GenBank/DDBJ databases">
        <title>Genome assembly of wild tea tree DASZ reveals pedigree and selection history of tea varieties.</title>
        <authorList>
            <person name="Zhang W."/>
        </authorList>
    </citation>
    <scope>NUCLEOTIDE SEQUENCE [LARGE SCALE GENOMIC DNA]</scope>
    <source>
        <strain evidence="9">cv. G240</strain>
        <tissue evidence="8">Leaf</tissue>
    </source>
</reference>
<dbReference type="Pfam" id="PF00501">
    <property type="entry name" value="AMP-binding"/>
    <property type="match status" value="1"/>
</dbReference>
<organism evidence="8 9">
    <name type="scientific">Camellia sinensis</name>
    <name type="common">Tea plant</name>
    <name type="synonym">Thea sinensis</name>
    <dbReference type="NCBI Taxonomy" id="4442"/>
    <lineage>
        <taxon>Eukaryota</taxon>
        <taxon>Viridiplantae</taxon>
        <taxon>Streptophyta</taxon>
        <taxon>Embryophyta</taxon>
        <taxon>Tracheophyta</taxon>
        <taxon>Spermatophyta</taxon>
        <taxon>Magnoliopsida</taxon>
        <taxon>eudicotyledons</taxon>
        <taxon>Gunneridae</taxon>
        <taxon>Pentapetalae</taxon>
        <taxon>asterids</taxon>
        <taxon>Ericales</taxon>
        <taxon>Theaceae</taxon>
        <taxon>Camellia</taxon>
    </lineage>
</organism>
<dbReference type="InterPro" id="IPR025110">
    <property type="entry name" value="AMP-bd_C"/>
</dbReference>
<dbReference type="EMBL" id="JACBKZ010000006">
    <property type="protein sequence ID" value="KAF5947415.1"/>
    <property type="molecule type" value="Genomic_DNA"/>
</dbReference>